<feature type="binding site" evidence="10">
    <location>
        <position position="439"/>
    </location>
    <ligand>
        <name>Ca(2+)</name>
        <dbReference type="ChEBI" id="CHEBI:29108"/>
        <label>1</label>
    </ligand>
</feature>
<feature type="binding site" evidence="10">
    <location>
        <position position="435"/>
    </location>
    <ligand>
        <name>Ca(2+)</name>
        <dbReference type="ChEBI" id="CHEBI:29108"/>
        <label>1</label>
    </ligand>
</feature>
<keyword evidence="8" id="KW-0408">Iron</keyword>
<feature type="binding site" evidence="10">
    <location>
        <position position="437"/>
    </location>
    <ligand>
        <name>Ca(2+)</name>
        <dbReference type="ChEBI" id="CHEBI:29108"/>
        <label>1</label>
    </ligand>
</feature>
<evidence type="ECO:0000256" key="13">
    <source>
        <dbReference type="RuleBase" id="RU004241"/>
    </source>
</evidence>
<dbReference type="GO" id="GO:0006979">
    <property type="term" value="P:response to oxidative stress"/>
    <property type="evidence" value="ECO:0007669"/>
    <property type="project" value="InterPro"/>
</dbReference>
<feature type="disulfide bond" evidence="12">
    <location>
        <begin position="400"/>
        <end position="479"/>
    </location>
</feature>
<comment type="caution">
    <text evidence="16">The sequence shown here is derived from an EMBL/GenBank/DDBJ whole genome shotgun (WGS) entry which is preliminary data.</text>
</comment>
<keyword evidence="14" id="KW-0472">Membrane</keyword>
<dbReference type="EMBL" id="JBBPBK010000005">
    <property type="protein sequence ID" value="KAK9285786.1"/>
    <property type="molecule type" value="Genomic_DNA"/>
</dbReference>
<evidence type="ECO:0000256" key="12">
    <source>
        <dbReference type="PIRSR" id="PIRSR600823-5"/>
    </source>
</evidence>
<evidence type="ECO:0000256" key="2">
    <source>
        <dbReference type="ARBA" id="ARBA00001970"/>
    </source>
</evidence>
<keyword evidence="10" id="KW-0106">Calcium</keyword>
<sequence length="559" mass="60896">MELANAQGLKVGFYKKTCPAVEEIVGKTIAQTISRAPTLAAPLLRMHFHDCFVRYFSLETMAVQKHHLVFFRLIMLVLFVVDIANAKGLKMEFYKKSCPAVDEIVRKTTGYYISRAPTLAAAMLRMHFHDCFVRGCDGSVLLESTTNNQAEKAAIPNRSLRGFQVIDSVKSAVEKKCPVALFAPDFAYGKSLKVGFYRETCPVVEAIVRTETAQYISRAPALAAALLRMHFHDCFVRGCDGSVLLNSTKNNQAEKDAAANLSLRGFQVIDAVKSAVEEKCPVALFARDFAHGKSLKVGFYREACPAVEAIVRTETAQYISRAPPLAAALLRMHFHDCFVRGCDGSVLLNSTKNNQAEKDAAANLSLRGFQVIDAVKSAVEEKCPGSTQAQLTMNFYSKSCPKAEKIVQDFVSKHIPNAPSLAAALIRMHFHDCFVRGCDGSVLLNSTSNNQAEKVAAPNLTLRGFAFIDSVKSLLEAECPGVVSYADTIALVARDSIVVTMVSPPIPHVPSKKASTPSRMSFFGGMPSLSGIPEPSRGESSCPLRVGCLSHRVMAVEGR</sequence>
<keyword evidence="5" id="KW-0349">Heme</keyword>
<proteinExistence type="inferred from homology"/>
<evidence type="ECO:0000256" key="7">
    <source>
        <dbReference type="ARBA" id="ARBA00023002"/>
    </source>
</evidence>
<evidence type="ECO:0000256" key="14">
    <source>
        <dbReference type="SAM" id="Phobius"/>
    </source>
</evidence>
<organism evidence="16 17">
    <name type="scientific">Liquidambar formosana</name>
    <name type="common">Formosan gum</name>
    <dbReference type="NCBI Taxonomy" id="63359"/>
    <lineage>
        <taxon>Eukaryota</taxon>
        <taxon>Viridiplantae</taxon>
        <taxon>Streptophyta</taxon>
        <taxon>Embryophyta</taxon>
        <taxon>Tracheophyta</taxon>
        <taxon>Spermatophyta</taxon>
        <taxon>Magnoliopsida</taxon>
        <taxon>eudicotyledons</taxon>
        <taxon>Gunneridae</taxon>
        <taxon>Pentapetalae</taxon>
        <taxon>Saxifragales</taxon>
        <taxon>Altingiaceae</taxon>
        <taxon>Liquidambar</taxon>
    </lineage>
</organism>
<dbReference type="InterPro" id="IPR019794">
    <property type="entry name" value="Peroxidases_AS"/>
</dbReference>
<keyword evidence="4" id="KW-0575">Peroxidase</keyword>
<dbReference type="AlphaFoldDB" id="A0AAP0RVY3"/>
<evidence type="ECO:0000256" key="6">
    <source>
        <dbReference type="ARBA" id="ARBA00022723"/>
    </source>
</evidence>
<keyword evidence="12" id="KW-1015">Disulfide bond</keyword>
<dbReference type="PROSITE" id="PS00436">
    <property type="entry name" value="PEROXIDASE_2"/>
    <property type="match status" value="4"/>
</dbReference>
<dbReference type="PRINTS" id="PR00458">
    <property type="entry name" value="PEROXIDASE"/>
</dbReference>
<gene>
    <name evidence="16" type="ORF">L1049_024987</name>
</gene>
<feature type="binding site" evidence="10">
    <location>
        <position position="432"/>
    </location>
    <ligand>
        <name>Ca(2+)</name>
        <dbReference type="ChEBI" id="CHEBI:29108"/>
        <label>1</label>
    </ligand>
</feature>
<keyword evidence="17" id="KW-1185">Reference proteome</keyword>
<feature type="binding site" evidence="10">
    <location>
        <position position="441"/>
    </location>
    <ligand>
        <name>Ca(2+)</name>
        <dbReference type="ChEBI" id="CHEBI:29108"/>
        <label>1</label>
    </ligand>
</feature>
<dbReference type="Proteomes" id="UP001415857">
    <property type="component" value="Unassembled WGS sequence"/>
</dbReference>
<evidence type="ECO:0000259" key="15">
    <source>
        <dbReference type="PROSITE" id="PS50873"/>
    </source>
</evidence>
<keyword evidence="14" id="KW-0812">Transmembrane</keyword>
<evidence type="ECO:0000256" key="5">
    <source>
        <dbReference type="ARBA" id="ARBA00022617"/>
    </source>
</evidence>
<evidence type="ECO:0000256" key="3">
    <source>
        <dbReference type="ARBA" id="ARBA00012313"/>
    </source>
</evidence>
<evidence type="ECO:0000313" key="16">
    <source>
        <dbReference type="EMBL" id="KAK9285786.1"/>
    </source>
</evidence>
<accession>A0AAP0RVY3</accession>
<keyword evidence="7" id="KW-0560">Oxidoreductase</keyword>
<dbReference type="Gene3D" id="1.10.520.10">
    <property type="match status" value="5"/>
</dbReference>
<reference evidence="16 17" key="1">
    <citation type="journal article" date="2024" name="Plant J.">
        <title>Genome sequences and population genomics reveal climatic adaptation and genomic divergence between two closely related sweetgum species.</title>
        <authorList>
            <person name="Xu W.Q."/>
            <person name="Ren C.Q."/>
            <person name="Zhang X.Y."/>
            <person name="Comes H.P."/>
            <person name="Liu X.H."/>
            <person name="Li Y.G."/>
            <person name="Kettle C.J."/>
            <person name="Jalonen R."/>
            <person name="Gaisberger H."/>
            <person name="Ma Y.Z."/>
            <person name="Qiu Y.X."/>
        </authorList>
    </citation>
    <scope>NUCLEOTIDE SEQUENCE [LARGE SCALE GENOMIC DNA]</scope>
    <source>
        <strain evidence="16">Hangzhou</strain>
    </source>
</reference>
<dbReference type="InterPro" id="IPR010255">
    <property type="entry name" value="Haem_peroxidase_sf"/>
</dbReference>
<evidence type="ECO:0000256" key="11">
    <source>
        <dbReference type="PIRSR" id="PIRSR600823-4"/>
    </source>
</evidence>
<dbReference type="SUPFAM" id="SSF48113">
    <property type="entry name" value="Heme-dependent peroxidases"/>
    <property type="match status" value="5"/>
</dbReference>
<dbReference type="PANTHER" id="PTHR31235">
    <property type="entry name" value="PEROXIDASE 25-RELATED"/>
    <property type="match status" value="1"/>
</dbReference>
<dbReference type="PROSITE" id="PS50873">
    <property type="entry name" value="PEROXIDASE_4"/>
    <property type="match status" value="5"/>
</dbReference>
<feature type="site" description="Transition state stabilizer" evidence="11">
    <location>
        <position position="427"/>
    </location>
</feature>
<dbReference type="Pfam" id="PF00141">
    <property type="entry name" value="peroxidase"/>
    <property type="match status" value="4"/>
</dbReference>
<comment type="cofactor">
    <cofactor evidence="2">
        <name>heme b</name>
        <dbReference type="ChEBI" id="CHEBI:60344"/>
    </cofactor>
</comment>
<keyword evidence="6 10" id="KW-0479">Metal-binding</keyword>
<feature type="domain" description="Plant heme peroxidase family profile" evidence="15">
    <location>
        <begin position="294"/>
        <end position="385"/>
    </location>
</feature>
<feature type="domain" description="Plant heme peroxidase family profile" evidence="15">
    <location>
        <begin position="390"/>
        <end position="536"/>
    </location>
</feature>
<feature type="binding site" evidence="10">
    <location>
        <position position="453"/>
    </location>
    <ligand>
        <name>Ca(2+)</name>
        <dbReference type="ChEBI" id="CHEBI:29108"/>
        <label>1</label>
    </ligand>
</feature>
<comment type="similarity">
    <text evidence="13">Belongs to the peroxidase family.</text>
</comment>
<comment type="catalytic activity">
    <reaction evidence="1">
        <text>2 a phenolic donor + H2O2 = 2 a phenolic radical donor + 2 H2O</text>
        <dbReference type="Rhea" id="RHEA:56136"/>
        <dbReference type="ChEBI" id="CHEBI:15377"/>
        <dbReference type="ChEBI" id="CHEBI:16240"/>
        <dbReference type="ChEBI" id="CHEBI:139520"/>
        <dbReference type="ChEBI" id="CHEBI:139521"/>
        <dbReference type="EC" id="1.11.1.7"/>
    </reaction>
</comment>
<feature type="domain" description="Plant heme peroxidase family profile" evidence="15">
    <location>
        <begin position="88"/>
        <end position="185"/>
    </location>
</feature>
<evidence type="ECO:0000256" key="8">
    <source>
        <dbReference type="ARBA" id="ARBA00023004"/>
    </source>
</evidence>
<protein>
    <recommendedName>
        <fullName evidence="3">peroxidase</fullName>
        <ecNumber evidence="3">1.11.1.7</ecNumber>
    </recommendedName>
</protein>
<feature type="domain" description="Plant heme peroxidase family profile" evidence="15">
    <location>
        <begin position="8"/>
        <end position="54"/>
    </location>
</feature>
<evidence type="ECO:0000256" key="4">
    <source>
        <dbReference type="ARBA" id="ARBA00022559"/>
    </source>
</evidence>
<keyword evidence="14" id="KW-1133">Transmembrane helix</keyword>
<evidence type="ECO:0000256" key="9">
    <source>
        <dbReference type="PIRSR" id="PIRSR600823-1"/>
    </source>
</evidence>
<dbReference type="InterPro" id="IPR002016">
    <property type="entry name" value="Haem_peroxidase"/>
</dbReference>
<dbReference type="EC" id="1.11.1.7" evidence="3"/>
<dbReference type="GO" id="GO:0020037">
    <property type="term" value="F:heme binding"/>
    <property type="evidence" value="ECO:0007669"/>
    <property type="project" value="InterPro"/>
</dbReference>
<feature type="active site" description="Proton acceptor" evidence="9">
    <location>
        <position position="431"/>
    </location>
</feature>
<evidence type="ECO:0000256" key="1">
    <source>
        <dbReference type="ARBA" id="ARBA00000189"/>
    </source>
</evidence>
<comment type="cofactor">
    <cofactor evidence="10">
        <name>Ca(2+)</name>
        <dbReference type="ChEBI" id="CHEBI:29108"/>
    </cofactor>
    <text evidence="10">Binds 2 calcium ions per subunit.</text>
</comment>
<dbReference type="PRINTS" id="PR00461">
    <property type="entry name" value="PLPEROXIDASE"/>
</dbReference>
<evidence type="ECO:0000256" key="10">
    <source>
        <dbReference type="PIRSR" id="PIRSR600823-3"/>
    </source>
</evidence>
<feature type="transmembrane region" description="Helical" evidence="14">
    <location>
        <begin position="68"/>
        <end position="86"/>
    </location>
</feature>
<dbReference type="GO" id="GO:0140825">
    <property type="term" value="F:lactoperoxidase activity"/>
    <property type="evidence" value="ECO:0007669"/>
    <property type="project" value="UniProtKB-EC"/>
</dbReference>
<dbReference type="GO" id="GO:0046872">
    <property type="term" value="F:metal ion binding"/>
    <property type="evidence" value="ECO:0007669"/>
    <property type="project" value="UniProtKB-KW"/>
</dbReference>
<evidence type="ECO:0000313" key="17">
    <source>
        <dbReference type="Proteomes" id="UP001415857"/>
    </source>
</evidence>
<feature type="disulfide bond" evidence="12">
    <location>
        <begin position="433"/>
        <end position="438"/>
    </location>
</feature>
<name>A0AAP0RVY3_LIQFO</name>
<feature type="domain" description="Plant heme peroxidase family profile" evidence="15">
    <location>
        <begin position="191"/>
        <end position="288"/>
    </location>
</feature>
<dbReference type="InterPro" id="IPR000823">
    <property type="entry name" value="Peroxidase_pln"/>
</dbReference>